<dbReference type="InterPro" id="IPR001594">
    <property type="entry name" value="Palmitoyltrfase_DHHC"/>
</dbReference>
<dbReference type="GO" id="GO:0005783">
    <property type="term" value="C:endoplasmic reticulum"/>
    <property type="evidence" value="ECO:0007669"/>
    <property type="project" value="TreeGrafter"/>
</dbReference>
<evidence type="ECO:0000256" key="8">
    <source>
        <dbReference type="SAM" id="MobiDB-lite"/>
    </source>
</evidence>
<feature type="transmembrane region" description="Helical" evidence="7">
    <location>
        <begin position="64"/>
        <end position="86"/>
    </location>
</feature>
<dbReference type="GO" id="GO:0016020">
    <property type="term" value="C:membrane"/>
    <property type="evidence" value="ECO:0007669"/>
    <property type="project" value="UniProtKB-SubCell"/>
</dbReference>
<name>A0A7S0J8C9_9EUKA</name>
<dbReference type="EC" id="2.3.1.225" evidence="7"/>
<evidence type="ECO:0000256" key="4">
    <source>
        <dbReference type="ARBA" id="ARBA00022989"/>
    </source>
</evidence>
<dbReference type="GO" id="GO:0019706">
    <property type="term" value="F:protein-cysteine S-palmitoyltransferase activity"/>
    <property type="evidence" value="ECO:0007669"/>
    <property type="project" value="UniProtKB-EC"/>
</dbReference>
<dbReference type="Pfam" id="PF01529">
    <property type="entry name" value="DHHC"/>
    <property type="match status" value="1"/>
</dbReference>
<comment type="subcellular location">
    <subcellularLocation>
        <location evidence="1">Membrane</location>
        <topology evidence="1">Multi-pass membrane protein</topology>
    </subcellularLocation>
</comment>
<evidence type="ECO:0000259" key="9">
    <source>
        <dbReference type="Pfam" id="PF01529"/>
    </source>
</evidence>
<evidence type="ECO:0000313" key="10">
    <source>
        <dbReference type="EMBL" id="CAD8543955.1"/>
    </source>
</evidence>
<reference evidence="10" key="1">
    <citation type="submission" date="2021-01" db="EMBL/GenBank/DDBJ databases">
        <authorList>
            <person name="Corre E."/>
            <person name="Pelletier E."/>
            <person name="Niang G."/>
            <person name="Scheremetjew M."/>
            <person name="Finn R."/>
            <person name="Kale V."/>
            <person name="Holt S."/>
            <person name="Cochrane G."/>
            <person name="Meng A."/>
            <person name="Brown T."/>
            <person name="Cohen L."/>
        </authorList>
    </citation>
    <scope>NUCLEOTIDE SEQUENCE</scope>
    <source>
        <strain evidence="10">RCC1130</strain>
    </source>
</reference>
<dbReference type="PANTHER" id="PTHR22883">
    <property type="entry name" value="ZINC FINGER DHHC DOMAIN CONTAINING PROTEIN"/>
    <property type="match status" value="1"/>
</dbReference>
<dbReference type="GO" id="GO:0005794">
    <property type="term" value="C:Golgi apparatus"/>
    <property type="evidence" value="ECO:0007669"/>
    <property type="project" value="TreeGrafter"/>
</dbReference>
<keyword evidence="5 7" id="KW-0472">Membrane</keyword>
<keyword evidence="4 7" id="KW-1133">Transmembrane helix</keyword>
<proteinExistence type="inferred from homology"/>
<evidence type="ECO:0000256" key="3">
    <source>
        <dbReference type="ARBA" id="ARBA00022692"/>
    </source>
</evidence>
<keyword evidence="2 7" id="KW-0808">Transferase</keyword>
<feature type="region of interest" description="Disordered" evidence="8">
    <location>
        <begin position="200"/>
        <end position="223"/>
    </location>
</feature>
<evidence type="ECO:0000256" key="5">
    <source>
        <dbReference type="ARBA" id="ARBA00023136"/>
    </source>
</evidence>
<feature type="domain" description="Palmitoyltransferase DHHC" evidence="9">
    <location>
        <begin position="22"/>
        <end position="154"/>
    </location>
</feature>
<feature type="transmembrane region" description="Helical" evidence="7">
    <location>
        <begin position="118"/>
        <end position="141"/>
    </location>
</feature>
<keyword evidence="6 7" id="KW-0012">Acyltransferase</keyword>
<keyword evidence="3 7" id="KW-0812">Transmembrane</keyword>
<comment type="similarity">
    <text evidence="7">Belongs to the DHHC palmitoyltransferase family.</text>
</comment>
<evidence type="ECO:0000256" key="2">
    <source>
        <dbReference type="ARBA" id="ARBA00022679"/>
    </source>
</evidence>
<comment type="catalytic activity">
    <reaction evidence="7">
        <text>L-cysteinyl-[protein] + hexadecanoyl-CoA = S-hexadecanoyl-L-cysteinyl-[protein] + CoA</text>
        <dbReference type="Rhea" id="RHEA:36683"/>
        <dbReference type="Rhea" id="RHEA-COMP:10131"/>
        <dbReference type="Rhea" id="RHEA-COMP:11032"/>
        <dbReference type="ChEBI" id="CHEBI:29950"/>
        <dbReference type="ChEBI" id="CHEBI:57287"/>
        <dbReference type="ChEBI" id="CHEBI:57379"/>
        <dbReference type="ChEBI" id="CHEBI:74151"/>
        <dbReference type="EC" id="2.3.1.225"/>
    </reaction>
</comment>
<dbReference type="AlphaFoldDB" id="A0A7S0J8C9"/>
<gene>
    <name evidence="10" type="ORF">CLEP1334_LOCUS19242</name>
</gene>
<dbReference type="InterPro" id="IPR039859">
    <property type="entry name" value="PFA4/ZDH16/20/ERF2-like"/>
</dbReference>
<sequence length="274" mass="29688">MKPQPARIIGEVLVNGVPMPVKFCVTCGIQRPLRASHCRETNRCIHKWDHFCPWLGNSVGKRNYPFFVGFVAFTWLHATLVGFSSVTHLRRLTSSLTRTETLQTSTALLAACRDSPSAVVLIIYCLIAGLMLTLLLTYHFYLISINQTTYENVRAEYLDRPNPFERGCVSNWAEVLGGCCLCTWPAAAEDLHSTATSSCASDGNHGHTLQREAGSSGGGDAELGAIEEHWPDSQAETHDACDGIAISDASSWAGAAHALSSQSRNGAPVLGENP</sequence>
<accession>A0A7S0J8C9</accession>
<dbReference type="GO" id="GO:0006612">
    <property type="term" value="P:protein targeting to membrane"/>
    <property type="evidence" value="ECO:0007669"/>
    <property type="project" value="TreeGrafter"/>
</dbReference>
<evidence type="ECO:0000256" key="7">
    <source>
        <dbReference type="RuleBase" id="RU079119"/>
    </source>
</evidence>
<evidence type="ECO:0000256" key="6">
    <source>
        <dbReference type="ARBA" id="ARBA00023315"/>
    </source>
</evidence>
<dbReference type="PROSITE" id="PS50216">
    <property type="entry name" value="DHHC"/>
    <property type="match status" value="1"/>
</dbReference>
<evidence type="ECO:0000256" key="1">
    <source>
        <dbReference type="ARBA" id="ARBA00004141"/>
    </source>
</evidence>
<protein>
    <recommendedName>
        <fullName evidence="7">Palmitoyltransferase</fullName>
        <ecNumber evidence="7">2.3.1.225</ecNumber>
    </recommendedName>
</protein>
<organism evidence="10">
    <name type="scientific">Calcidiscus leptoporus</name>
    <dbReference type="NCBI Taxonomy" id="127549"/>
    <lineage>
        <taxon>Eukaryota</taxon>
        <taxon>Haptista</taxon>
        <taxon>Haptophyta</taxon>
        <taxon>Prymnesiophyceae</taxon>
        <taxon>Coccolithales</taxon>
        <taxon>Calcidiscaceae</taxon>
        <taxon>Calcidiscus</taxon>
    </lineage>
</organism>
<dbReference type="EMBL" id="HBER01037994">
    <property type="protein sequence ID" value="CAD8543955.1"/>
    <property type="molecule type" value="Transcribed_RNA"/>
</dbReference>
<comment type="domain">
    <text evidence="7">The DHHC domain is required for palmitoyltransferase activity.</text>
</comment>